<dbReference type="Gene3D" id="2.170.150.70">
    <property type="match status" value="1"/>
</dbReference>
<dbReference type="PANTHER" id="PTHR28620:SF1">
    <property type="entry name" value="CENP-V_GFA DOMAIN-CONTAINING PROTEIN"/>
    <property type="match status" value="1"/>
</dbReference>
<evidence type="ECO:0000259" key="4">
    <source>
        <dbReference type="PROSITE" id="PS51891"/>
    </source>
</evidence>
<dbReference type="GeneID" id="67016050"/>
<feature type="domain" description="CENP-V/GFA" evidence="4">
    <location>
        <begin position="22"/>
        <end position="142"/>
    </location>
</feature>
<sequence>MTESPPTKPALLPFDPQNCQTYEASCHCGIVQYSVLLSPPLTQWKVVSCNCSICTCNGYLLVYPERSQLQVKSGEDVLKDYSFGVKRNLHRFCSSCGSAVWFDPRMGEFGDAPPDLLGVNVRMFHGVKVEELDVVHVEDQNP</sequence>
<keyword evidence="6" id="KW-1185">Reference proteome</keyword>
<organism evidence="5 6">
    <name type="scientific">Alternaria atra</name>
    <dbReference type="NCBI Taxonomy" id="119953"/>
    <lineage>
        <taxon>Eukaryota</taxon>
        <taxon>Fungi</taxon>
        <taxon>Dikarya</taxon>
        <taxon>Ascomycota</taxon>
        <taxon>Pezizomycotina</taxon>
        <taxon>Dothideomycetes</taxon>
        <taxon>Pleosporomycetidae</taxon>
        <taxon>Pleosporales</taxon>
        <taxon>Pleosporineae</taxon>
        <taxon>Pleosporaceae</taxon>
        <taxon>Alternaria</taxon>
        <taxon>Alternaria sect. Ulocladioides</taxon>
    </lineage>
</organism>
<dbReference type="PROSITE" id="PS51891">
    <property type="entry name" value="CENP_V_GFA"/>
    <property type="match status" value="1"/>
</dbReference>
<protein>
    <recommendedName>
        <fullName evidence="4">CENP-V/GFA domain-containing protein</fullName>
    </recommendedName>
</protein>
<evidence type="ECO:0000256" key="1">
    <source>
        <dbReference type="ARBA" id="ARBA00005495"/>
    </source>
</evidence>
<dbReference type="GO" id="GO:0016846">
    <property type="term" value="F:carbon-sulfur lyase activity"/>
    <property type="evidence" value="ECO:0007669"/>
    <property type="project" value="InterPro"/>
</dbReference>
<dbReference type="InterPro" id="IPR006913">
    <property type="entry name" value="CENP-V/GFA"/>
</dbReference>
<evidence type="ECO:0000313" key="5">
    <source>
        <dbReference type="EMBL" id="CAG5156592.1"/>
    </source>
</evidence>
<dbReference type="InterPro" id="IPR011057">
    <property type="entry name" value="Mss4-like_sf"/>
</dbReference>
<accession>A0A8J2MZ35</accession>
<comment type="similarity">
    <text evidence="1">Belongs to the Gfa family.</text>
</comment>
<dbReference type="Pfam" id="PF04828">
    <property type="entry name" value="GFA"/>
    <property type="match status" value="1"/>
</dbReference>
<dbReference type="GO" id="GO:0046872">
    <property type="term" value="F:metal ion binding"/>
    <property type="evidence" value="ECO:0007669"/>
    <property type="project" value="UniProtKB-KW"/>
</dbReference>
<proteinExistence type="inferred from homology"/>
<dbReference type="OrthoDB" id="2993351at2759"/>
<dbReference type="AlphaFoldDB" id="A0A8J2MZ35"/>
<name>A0A8J2MZ35_9PLEO</name>
<evidence type="ECO:0000256" key="3">
    <source>
        <dbReference type="ARBA" id="ARBA00022833"/>
    </source>
</evidence>
<evidence type="ECO:0000256" key="2">
    <source>
        <dbReference type="ARBA" id="ARBA00022723"/>
    </source>
</evidence>
<dbReference type="RefSeq" id="XP_043167935.1">
    <property type="nucleotide sequence ID" value="XM_043312000.1"/>
</dbReference>
<dbReference type="EMBL" id="CAJRGZ010000017">
    <property type="protein sequence ID" value="CAG5156592.1"/>
    <property type="molecule type" value="Genomic_DNA"/>
</dbReference>
<comment type="caution">
    <text evidence="5">The sequence shown here is derived from an EMBL/GenBank/DDBJ whole genome shotgun (WGS) entry which is preliminary data.</text>
</comment>
<keyword evidence="2" id="KW-0479">Metal-binding</keyword>
<dbReference type="Proteomes" id="UP000676310">
    <property type="component" value="Unassembled WGS sequence"/>
</dbReference>
<reference evidence="5" key="1">
    <citation type="submission" date="2021-05" db="EMBL/GenBank/DDBJ databases">
        <authorList>
            <person name="Stam R."/>
        </authorList>
    </citation>
    <scope>NUCLEOTIDE SEQUENCE</scope>
    <source>
        <strain evidence="5">CS162</strain>
    </source>
</reference>
<evidence type="ECO:0000313" key="6">
    <source>
        <dbReference type="Proteomes" id="UP000676310"/>
    </source>
</evidence>
<dbReference type="InterPro" id="IPR052355">
    <property type="entry name" value="CENP-V-like"/>
</dbReference>
<keyword evidence="3" id="KW-0862">Zinc</keyword>
<dbReference type="PANTHER" id="PTHR28620">
    <property type="entry name" value="CENTROMERE PROTEIN V"/>
    <property type="match status" value="1"/>
</dbReference>
<gene>
    <name evidence="5" type="ORF">ALTATR162_LOCUS4389</name>
</gene>
<dbReference type="SUPFAM" id="SSF51316">
    <property type="entry name" value="Mss4-like"/>
    <property type="match status" value="1"/>
</dbReference>